<gene>
    <name evidence="1" type="ORF">F2Q69_00011211</name>
</gene>
<dbReference type="Proteomes" id="UP000712600">
    <property type="component" value="Unassembled WGS sequence"/>
</dbReference>
<reference evidence="1" key="1">
    <citation type="submission" date="2019-12" db="EMBL/GenBank/DDBJ databases">
        <title>Genome sequencing and annotation of Brassica cretica.</title>
        <authorList>
            <person name="Studholme D.J."/>
            <person name="Sarris P."/>
        </authorList>
    </citation>
    <scope>NUCLEOTIDE SEQUENCE</scope>
    <source>
        <strain evidence="1">PFS-109/04</strain>
        <tissue evidence="1">Leaf</tissue>
    </source>
</reference>
<name>A0A8S9QIC3_BRACR</name>
<protein>
    <submittedName>
        <fullName evidence="1">Uncharacterized protein</fullName>
    </submittedName>
</protein>
<accession>A0A8S9QIC3</accession>
<comment type="caution">
    <text evidence="1">The sequence shown here is derived from an EMBL/GenBank/DDBJ whole genome shotgun (WGS) entry which is preliminary data.</text>
</comment>
<organism evidence="1 2">
    <name type="scientific">Brassica cretica</name>
    <name type="common">Mustard</name>
    <dbReference type="NCBI Taxonomy" id="69181"/>
    <lineage>
        <taxon>Eukaryota</taxon>
        <taxon>Viridiplantae</taxon>
        <taxon>Streptophyta</taxon>
        <taxon>Embryophyta</taxon>
        <taxon>Tracheophyta</taxon>
        <taxon>Spermatophyta</taxon>
        <taxon>Magnoliopsida</taxon>
        <taxon>eudicotyledons</taxon>
        <taxon>Gunneridae</taxon>
        <taxon>Pentapetalae</taxon>
        <taxon>rosids</taxon>
        <taxon>malvids</taxon>
        <taxon>Brassicales</taxon>
        <taxon>Brassicaceae</taxon>
        <taxon>Brassiceae</taxon>
        <taxon>Brassica</taxon>
    </lineage>
</organism>
<dbReference type="AlphaFoldDB" id="A0A8S9QIC3"/>
<proteinExistence type="predicted"/>
<evidence type="ECO:0000313" key="1">
    <source>
        <dbReference type="EMBL" id="KAF3552826.1"/>
    </source>
</evidence>
<dbReference type="EMBL" id="QGKX02000996">
    <property type="protein sequence ID" value="KAF3552826.1"/>
    <property type="molecule type" value="Genomic_DNA"/>
</dbReference>
<evidence type="ECO:0000313" key="2">
    <source>
        <dbReference type="Proteomes" id="UP000712600"/>
    </source>
</evidence>
<sequence length="201" mass="24553">MKMIVRNGVKKRKYMQGTDLNAYYKNYGKMIWLSTLRIEDELEPNLNKYVTERYDEIWTIDFLNEFRYLKKPLRKRGIGFTPNWIMFQRRMKFRDSWSYIMCTRELLDVLYTRYIGSRDENEEKRKKKDYDGLSKFIRDHIQDLLALEDVNWSCIRVEDDVYEVIFQMVEEMLHGEEMFDLPYHLFTQTNLSLGCLKILQS</sequence>